<accession>A0A6A5TZA2</accession>
<sequence>MNSGSLMPYLPLAQRARHSCLGEYTDVTHDTEIECYGMLSLAAAMVCERIFIRSRCGVVALSAATKDGGERAECDEEIHVREVLMQVSATLNLWPCRFDPLLIGHVRKEGIAQNHGALENTTNETELASNFLDRACNSAPISNVTAVDLDFNALLFKLAD</sequence>
<organism evidence="1 2">
    <name type="scientific">Byssothecium circinans</name>
    <dbReference type="NCBI Taxonomy" id="147558"/>
    <lineage>
        <taxon>Eukaryota</taxon>
        <taxon>Fungi</taxon>
        <taxon>Dikarya</taxon>
        <taxon>Ascomycota</taxon>
        <taxon>Pezizomycotina</taxon>
        <taxon>Dothideomycetes</taxon>
        <taxon>Pleosporomycetidae</taxon>
        <taxon>Pleosporales</taxon>
        <taxon>Massarineae</taxon>
        <taxon>Massarinaceae</taxon>
        <taxon>Byssothecium</taxon>
    </lineage>
</organism>
<protein>
    <submittedName>
        <fullName evidence="1">Uncharacterized protein</fullName>
    </submittedName>
</protein>
<name>A0A6A5TZA2_9PLEO</name>
<dbReference type="Proteomes" id="UP000800035">
    <property type="component" value="Unassembled WGS sequence"/>
</dbReference>
<keyword evidence="2" id="KW-1185">Reference proteome</keyword>
<dbReference type="EMBL" id="ML976999">
    <property type="protein sequence ID" value="KAF1954277.1"/>
    <property type="molecule type" value="Genomic_DNA"/>
</dbReference>
<gene>
    <name evidence="1" type="ORF">CC80DRAFT_550303</name>
</gene>
<reference evidence="1" key="1">
    <citation type="journal article" date="2020" name="Stud. Mycol.">
        <title>101 Dothideomycetes genomes: a test case for predicting lifestyles and emergence of pathogens.</title>
        <authorList>
            <person name="Haridas S."/>
            <person name="Albert R."/>
            <person name="Binder M."/>
            <person name="Bloem J."/>
            <person name="Labutti K."/>
            <person name="Salamov A."/>
            <person name="Andreopoulos B."/>
            <person name="Baker S."/>
            <person name="Barry K."/>
            <person name="Bills G."/>
            <person name="Bluhm B."/>
            <person name="Cannon C."/>
            <person name="Castanera R."/>
            <person name="Culley D."/>
            <person name="Daum C."/>
            <person name="Ezra D."/>
            <person name="Gonzalez J."/>
            <person name="Henrissat B."/>
            <person name="Kuo A."/>
            <person name="Liang C."/>
            <person name="Lipzen A."/>
            <person name="Lutzoni F."/>
            <person name="Magnuson J."/>
            <person name="Mondo S."/>
            <person name="Nolan M."/>
            <person name="Ohm R."/>
            <person name="Pangilinan J."/>
            <person name="Park H.-J."/>
            <person name="Ramirez L."/>
            <person name="Alfaro M."/>
            <person name="Sun H."/>
            <person name="Tritt A."/>
            <person name="Yoshinaga Y."/>
            <person name="Zwiers L.-H."/>
            <person name="Turgeon B."/>
            <person name="Goodwin S."/>
            <person name="Spatafora J."/>
            <person name="Crous P."/>
            <person name="Grigoriev I."/>
        </authorList>
    </citation>
    <scope>NUCLEOTIDE SEQUENCE</scope>
    <source>
        <strain evidence="1">CBS 675.92</strain>
    </source>
</reference>
<dbReference type="AlphaFoldDB" id="A0A6A5TZA2"/>
<evidence type="ECO:0000313" key="1">
    <source>
        <dbReference type="EMBL" id="KAF1954277.1"/>
    </source>
</evidence>
<evidence type="ECO:0000313" key="2">
    <source>
        <dbReference type="Proteomes" id="UP000800035"/>
    </source>
</evidence>
<proteinExistence type="predicted"/>